<dbReference type="InterPro" id="IPR029039">
    <property type="entry name" value="Flavoprotein-like_sf"/>
</dbReference>
<feature type="domain" description="Flavodoxin-like fold" evidence="3">
    <location>
        <begin position="1"/>
        <end position="182"/>
    </location>
</feature>
<accession>A0A1F5SMF1</accession>
<dbReference type="PANTHER" id="PTHR10204">
    <property type="entry name" value="NAD P H OXIDOREDUCTASE-RELATED"/>
    <property type="match status" value="1"/>
</dbReference>
<dbReference type="GO" id="GO:0005829">
    <property type="term" value="C:cytosol"/>
    <property type="evidence" value="ECO:0007669"/>
    <property type="project" value="TreeGrafter"/>
</dbReference>
<dbReference type="Proteomes" id="UP000178925">
    <property type="component" value="Unassembled WGS sequence"/>
</dbReference>
<comment type="similarity">
    <text evidence="1">Belongs to the NAD(P)H dehydrogenase (quinone) family.</text>
</comment>
<organism evidence="4 5">
    <name type="scientific">Candidatus Falkowbacteria bacterium RIFOXYA2_FULL_47_9</name>
    <dbReference type="NCBI Taxonomy" id="1797995"/>
    <lineage>
        <taxon>Bacteria</taxon>
        <taxon>Candidatus Falkowiibacteriota</taxon>
    </lineage>
</organism>
<dbReference type="STRING" id="1797995.A2242_01165"/>
<keyword evidence="2" id="KW-0560">Oxidoreductase</keyword>
<evidence type="ECO:0000259" key="3">
    <source>
        <dbReference type="Pfam" id="PF02525"/>
    </source>
</evidence>
<evidence type="ECO:0000313" key="5">
    <source>
        <dbReference type="Proteomes" id="UP000178925"/>
    </source>
</evidence>
<proteinExistence type="inferred from homology"/>
<dbReference type="AlphaFoldDB" id="A0A1F5SMF1"/>
<sequence length="196" mass="22735">MRILIINGHPYDKSFSRALAERYAKGARAGGHEVALVHLGELKFDPVLRFGYSKRMKIEADLKPQPDLVKWCEHLVIVTPVWWLSRSSLLQGYFERVFTPGVAYAHKKRLLPFLNFIPVRLLNGRSARVIYTQDGPQWLYGIFLRDSFWVALKYGVLRYCGFSPVRRTCLAGVSEASEKKREKWLRLVERLGRRGK</sequence>
<comment type="caution">
    <text evidence="4">The sequence shown here is derived from an EMBL/GenBank/DDBJ whole genome shotgun (WGS) entry which is preliminary data.</text>
</comment>
<evidence type="ECO:0000313" key="4">
    <source>
        <dbReference type="EMBL" id="OGF27860.1"/>
    </source>
</evidence>
<evidence type="ECO:0000256" key="2">
    <source>
        <dbReference type="ARBA" id="ARBA00023002"/>
    </source>
</evidence>
<dbReference type="Pfam" id="PF02525">
    <property type="entry name" value="Flavodoxin_2"/>
    <property type="match status" value="1"/>
</dbReference>
<evidence type="ECO:0000256" key="1">
    <source>
        <dbReference type="ARBA" id="ARBA00006252"/>
    </source>
</evidence>
<protein>
    <recommendedName>
        <fullName evidence="3">Flavodoxin-like fold domain-containing protein</fullName>
    </recommendedName>
</protein>
<dbReference type="InterPro" id="IPR003680">
    <property type="entry name" value="Flavodoxin_fold"/>
</dbReference>
<dbReference type="InterPro" id="IPR051545">
    <property type="entry name" value="NAD(P)H_dehydrogenase_qn"/>
</dbReference>
<dbReference type="GO" id="GO:0003955">
    <property type="term" value="F:NAD(P)H dehydrogenase (quinone) activity"/>
    <property type="evidence" value="ECO:0007669"/>
    <property type="project" value="TreeGrafter"/>
</dbReference>
<dbReference type="Gene3D" id="3.40.50.360">
    <property type="match status" value="1"/>
</dbReference>
<reference evidence="4 5" key="1">
    <citation type="journal article" date="2016" name="Nat. Commun.">
        <title>Thousands of microbial genomes shed light on interconnected biogeochemical processes in an aquifer system.</title>
        <authorList>
            <person name="Anantharaman K."/>
            <person name="Brown C.T."/>
            <person name="Hug L.A."/>
            <person name="Sharon I."/>
            <person name="Castelle C.J."/>
            <person name="Probst A.J."/>
            <person name="Thomas B.C."/>
            <person name="Singh A."/>
            <person name="Wilkins M.J."/>
            <person name="Karaoz U."/>
            <person name="Brodie E.L."/>
            <person name="Williams K.H."/>
            <person name="Hubbard S.S."/>
            <person name="Banfield J.F."/>
        </authorList>
    </citation>
    <scope>NUCLEOTIDE SEQUENCE [LARGE SCALE GENOMIC DNA]</scope>
</reference>
<dbReference type="SUPFAM" id="SSF52218">
    <property type="entry name" value="Flavoproteins"/>
    <property type="match status" value="1"/>
</dbReference>
<dbReference type="PANTHER" id="PTHR10204:SF34">
    <property type="entry name" value="NAD(P)H DEHYDROGENASE [QUINONE] 1 ISOFORM 1"/>
    <property type="match status" value="1"/>
</dbReference>
<gene>
    <name evidence="4" type="ORF">A2242_01165</name>
</gene>
<name>A0A1F5SMF1_9BACT</name>
<dbReference type="EMBL" id="MFGC01000022">
    <property type="protein sequence ID" value="OGF27860.1"/>
    <property type="molecule type" value="Genomic_DNA"/>
</dbReference>